<sequence length="1160" mass="127280">MSTISRAQKTDDDKPETALPKPIISPSPEAASLGKYGDVPIGLFKGMANVDIPFYTLAKGDISVPISINYSSSGIKVDEISTNVGLGWTLMAGGVITSSVSDKNDFNSSYSRVLPINPVNFHPNTTNTNDPDYVFARSYVNSHTAYDLQPDILNYNFCGRSGKFYFDTDLQVGHTIPASTVKISRNASGFTITDEKGINYLFTTTETSLVEDSCTVGASPRQDTSPGQTSYYLTQIVDTKGNIVNLTYENTSYYYSEGIEEAQYFSQLTGNCPLLTDHNSTCVKVQTVGGKRIKTISAGDNSITVTFNYSATARQDVVPLAGSEKVVSSLDGVVVTAGSTTIKTITLDHDYFKTSGYASAPNSRQRALECRLKLLAVTESGKKPYIFTYNETQNLPSRLSYTADYWGYYKGNAGSSSVPADPTIGNPGGNREPDPSALYTQANLLTKVRYPTGGSTTIVYEPNDTYKWETVTEKVQHTIGCSANAQSSNTCTYTLSNSLQGASVTYHLQITGQHDNGSGTIDGPNSLHLEFAGNGTLGNQSFPAGSYTFSLENTYTSGITHLGIIWDQFDSHLVQNHYVMGGVRVAQTIDSTGIGIPVKKYYSYLISDTSKETSLFYKKISPSNYKYPYTTYHPDRDGVVSSCQYNVMRSAPIPLIGKGDPFNYGYTKVTVLSDSLGTQGKSVHYYSSSLQDFLSGTSQITDQSWLQGMELKQEDYLYNRLLQKYIINKRVTNTYKVNLNSTYLGDNTNPALPPNQYSVYGMKLTQESPEFTHLNQVTAATFKYEVYPVVTAWMYQSRSDATLFNTSDTTRFLTTTTNTYFENALHQQPTRTVTNQSDTTQVTAITTYANDYASGTTFIDDMKTNHIISTPIEQVVYKSNKYGTNVASGSVTTYKPGGKDLIDLVYNFESAGVVPLSTFKFSNKTVGQLPYGTPLGGYGLDSRYQPKLAYNAYDNIGNLLTATPTNGRSESYLWDYQKLYPIAKVINADSVNIAYTSFEADGSGHWTIGSPTRNTSVAKTGSISYALSAGNITKSGLTATRSYVVSYWLNTTTPLTITGTQVGYPLKGATINGWTYFEHLVSGLSTVTITGSSVIDELRLYPLGAKMATYTYAPYIGMTSTTDAKGITTYFEYDNFQRLQNIKDKDGNIIKHIDYHYQGQ</sequence>
<proteinExistence type="predicted"/>
<feature type="region of interest" description="Disordered" evidence="1">
    <location>
        <begin position="1"/>
        <end position="26"/>
    </location>
</feature>
<dbReference type="KEGG" id="mrub:DEO27_024110"/>
<organism evidence="2 3">
    <name type="scientific">Mucilaginibacter rubeus</name>
    <dbReference type="NCBI Taxonomy" id="2027860"/>
    <lineage>
        <taxon>Bacteria</taxon>
        <taxon>Pseudomonadati</taxon>
        <taxon>Bacteroidota</taxon>
        <taxon>Sphingobacteriia</taxon>
        <taxon>Sphingobacteriales</taxon>
        <taxon>Sphingobacteriaceae</taxon>
        <taxon>Mucilaginibacter</taxon>
    </lineage>
</organism>
<evidence type="ECO:0000256" key="1">
    <source>
        <dbReference type="SAM" id="MobiDB-lite"/>
    </source>
</evidence>
<name>A0A5C1I557_9SPHI</name>
<reference evidence="2" key="1">
    <citation type="submission" date="2019-08" db="EMBL/GenBank/DDBJ databases">
        <title>Comparative genome analysis confer to the adaptation heavy metal polluted environment.</title>
        <authorList>
            <person name="Li Y."/>
        </authorList>
    </citation>
    <scope>NUCLEOTIDE SEQUENCE [LARGE SCALE GENOMIC DNA]</scope>
    <source>
        <strain evidence="2">P1</strain>
    </source>
</reference>
<accession>A0A5C1I557</accession>
<evidence type="ECO:0000313" key="3">
    <source>
        <dbReference type="Proteomes" id="UP000251402"/>
    </source>
</evidence>
<gene>
    <name evidence="2" type="ORF">DEO27_024110</name>
</gene>
<evidence type="ECO:0000313" key="2">
    <source>
        <dbReference type="EMBL" id="QEM12964.1"/>
    </source>
</evidence>
<keyword evidence="3" id="KW-1185">Reference proteome</keyword>
<dbReference type="EMBL" id="CP043450">
    <property type="protein sequence ID" value="QEM12964.1"/>
    <property type="molecule type" value="Genomic_DNA"/>
</dbReference>
<dbReference type="Proteomes" id="UP000251402">
    <property type="component" value="Chromosome"/>
</dbReference>
<protein>
    <recommendedName>
        <fullName evidence="4">RHS repeat protein</fullName>
    </recommendedName>
</protein>
<evidence type="ECO:0008006" key="4">
    <source>
        <dbReference type="Google" id="ProtNLM"/>
    </source>
</evidence>
<dbReference type="OrthoDB" id="903892at2"/>
<dbReference type="RefSeq" id="WP_112574897.1">
    <property type="nucleotide sequence ID" value="NZ_CP043450.1"/>
</dbReference>
<dbReference type="AlphaFoldDB" id="A0A5C1I557"/>